<organism evidence="8 9">
    <name type="scientific">Oribacterium sinus</name>
    <dbReference type="NCBI Taxonomy" id="237576"/>
    <lineage>
        <taxon>Bacteria</taxon>
        <taxon>Bacillati</taxon>
        <taxon>Bacillota</taxon>
        <taxon>Clostridia</taxon>
        <taxon>Lachnospirales</taxon>
        <taxon>Lachnospiraceae</taxon>
        <taxon>Oribacterium</taxon>
    </lineage>
</organism>
<dbReference type="Gene3D" id="2.40.50.1070">
    <property type="match status" value="1"/>
</dbReference>
<dbReference type="AlphaFoldDB" id="A0A7W9W3A4"/>
<feature type="active site" description="Nucleophile" evidence="4">
    <location>
        <position position="517"/>
    </location>
</feature>
<dbReference type="RefSeq" id="WP_183684641.1">
    <property type="nucleotide sequence ID" value="NZ_JACHHH010000012.1"/>
</dbReference>
<dbReference type="NCBIfam" id="TIGR00479">
    <property type="entry name" value="rumA"/>
    <property type="match status" value="1"/>
</dbReference>
<feature type="region of interest" description="Disordered" evidence="6">
    <location>
        <begin position="1"/>
        <end position="32"/>
    </location>
</feature>
<accession>A0A7W9W3A4</accession>
<dbReference type="InterPro" id="IPR002792">
    <property type="entry name" value="TRAM_dom"/>
</dbReference>
<comment type="similarity">
    <text evidence="4">Belongs to the class I-like SAM-binding methyltransferase superfamily. RNA M5U methyltransferase family.</text>
</comment>
<dbReference type="GO" id="GO:0070475">
    <property type="term" value="P:rRNA base methylation"/>
    <property type="evidence" value="ECO:0007669"/>
    <property type="project" value="TreeGrafter"/>
</dbReference>
<dbReference type="GeneID" id="85015648"/>
<feature type="binding site" evidence="4">
    <location>
        <position position="413"/>
    </location>
    <ligand>
        <name>S-adenosyl-L-methionine</name>
        <dbReference type="ChEBI" id="CHEBI:59789"/>
    </ligand>
</feature>
<feature type="domain" description="TRAM" evidence="7">
    <location>
        <begin position="33"/>
        <end position="91"/>
    </location>
</feature>
<evidence type="ECO:0000259" key="7">
    <source>
        <dbReference type="PROSITE" id="PS50926"/>
    </source>
</evidence>
<name>A0A7W9W3A4_9FIRM</name>
<feature type="binding site" evidence="4">
    <location>
        <position position="434"/>
    </location>
    <ligand>
        <name>S-adenosyl-L-methionine</name>
        <dbReference type="ChEBI" id="CHEBI:59789"/>
    </ligand>
</feature>
<protein>
    <submittedName>
        <fullName evidence="8">23S rRNA (Uracil1939-C5)-methyltransferase</fullName>
        <ecNumber evidence="8">2.1.1.190</ecNumber>
    </submittedName>
</protein>
<keyword evidence="3 4" id="KW-0949">S-adenosyl-L-methionine</keyword>
<evidence type="ECO:0000313" key="9">
    <source>
        <dbReference type="Proteomes" id="UP000522163"/>
    </source>
</evidence>
<dbReference type="EMBL" id="JACHHH010000012">
    <property type="protein sequence ID" value="MBB6042137.1"/>
    <property type="molecule type" value="Genomic_DNA"/>
</dbReference>
<dbReference type="GO" id="GO:0070041">
    <property type="term" value="F:rRNA (uridine-C5-)-methyltransferase activity"/>
    <property type="evidence" value="ECO:0007669"/>
    <property type="project" value="UniProtKB-ARBA"/>
</dbReference>
<dbReference type="Gene3D" id="2.40.50.140">
    <property type="entry name" value="Nucleic acid-binding proteins"/>
    <property type="match status" value="1"/>
</dbReference>
<dbReference type="CDD" id="cd02440">
    <property type="entry name" value="AdoMet_MTases"/>
    <property type="match status" value="1"/>
</dbReference>
<dbReference type="FunFam" id="3.40.50.150:FF:000009">
    <property type="entry name" value="23S rRNA (Uracil(1939)-C(5))-methyltransferase RlmD"/>
    <property type="match status" value="1"/>
</dbReference>
<comment type="caution">
    <text evidence="8">The sequence shown here is derived from an EMBL/GenBank/DDBJ whole genome shotgun (WGS) entry which is preliminary data.</text>
</comment>
<feature type="binding site" evidence="4">
    <location>
        <position position="490"/>
    </location>
    <ligand>
        <name>S-adenosyl-L-methionine</name>
        <dbReference type="ChEBI" id="CHEBI:59789"/>
    </ligand>
</feature>
<evidence type="ECO:0000256" key="5">
    <source>
        <dbReference type="PROSITE-ProRule" id="PRU10015"/>
    </source>
</evidence>
<dbReference type="EC" id="2.1.1.190" evidence="8"/>
<evidence type="ECO:0000256" key="1">
    <source>
        <dbReference type="ARBA" id="ARBA00022603"/>
    </source>
</evidence>
<proteinExistence type="inferred from homology"/>
<dbReference type="Gene3D" id="3.40.50.150">
    <property type="entry name" value="Vaccinia Virus protein VP39"/>
    <property type="match status" value="1"/>
</dbReference>
<feature type="active site" evidence="5">
    <location>
        <position position="517"/>
    </location>
</feature>
<evidence type="ECO:0000313" key="8">
    <source>
        <dbReference type="EMBL" id="MBB6042137.1"/>
    </source>
</evidence>
<dbReference type="PROSITE" id="PS01230">
    <property type="entry name" value="TRMA_1"/>
    <property type="match status" value="1"/>
</dbReference>
<evidence type="ECO:0000256" key="2">
    <source>
        <dbReference type="ARBA" id="ARBA00022679"/>
    </source>
</evidence>
<dbReference type="PROSITE" id="PS51687">
    <property type="entry name" value="SAM_MT_RNA_M5U"/>
    <property type="match status" value="1"/>
</dbReference>
<evidence type="ECO:0000256" key="3">
    <source>
        <dbReference type="ARBA" id="ARBA00022691"/>
    </source>
</evidence>
<gene>
    <name evidence="8" type="ORF">HNQ46_002133</name>
</gene>
<keyword evidence="1 4" id="KW-0489">Methyltransferase</keyword>
<dbReference type="SUPFAM" id="SSF50249">
    <property type="entry name" value="Nucleic acid-binding proteins"/>
    <property type="match status" value="1"/>
</dbReference>
<dbReference type="FunFam" id="2.40.50.140:FF:000097">
    <property type="entry name" value="23S rRNA (uracil(1939)-C(5))-methyltransferase RlmD"/>
    <property type="match status" value="1"/>
</dbReference>
<dbReference type="Pfam" id="PF05958">
    <property type="entry name" value="tRNA_U5-meth_tr"/>
    <property type="match status" value="1"/>
</dbReference>
<dbReference type="Pfam" id="PF01938">
    <property type="entry name" value="TRAM"/>
    <property type="match status" value="1"/>
</dbReference>
<evidence type="ECO:0000256" key="4">
    <source>
        <dbReference type="PROSITE-ProRule" id="PRU01024"/>
    </source>
</evidence>
<dbReference type="InterPro" id="IPR010280">
    <property type="entry name" value="U5_MeTrfase_fam"/>
</dbReference>
<sequence length="560" mass="62193">MTEEHKSEKNKSNQRKSEKNSSEKTKLRNKEHSLQKNDLITLEITDLTEEGQGVGKKDGLVFFVKDSVMGDKVEARILKAKKNYAYAKVEKLLEASPYRITPLCPVAGKCGGCQLQHLSYEKELAWKEDRIAQSLIRIAGLSPEEVERKKEGILGGVLSRYRNKAQYPVQSRKEIRSGGSTSVSDWKVDGKWPGKNKIEAKEKSSDLSMGFYGFHSHRIIETEDCLINSAENPLILECIKEWAKEYKISGYEEETGKGLLRHIFLRKGFSTGEILLCLVLNGKSLPHGKELWEKLEGLSLRVEEGGLQRGEDVSCGMGVQSQVNVYYGKNGTAQGSIVGLCVNINEGSGNAILGRETLCIYGKDSIEDKIGELSFSISVPSFYQVNPAQTEKIYGKALEYAALTGEETVWDCYCGIGTISLFLAQKAKQVYGLEIVPEAIENAKKNAEKNGLHNTEFYVGAAEEVLPEWVEGQKREGKDVGNLVDVVSLDPPRKGCDEACLSAVLELSPKRIVYVSCDTGSLARDIKYLREGGYTLEKWVGIDNFPRTGHVETVVLLSRK</sequence>
<dbReference type="InterPro" id="IPR012340">
    <property type="entry name" value="NA-bd_OB-fold"/>
</dbReference>
<reference evidence="8 9" key="1">
    <citation type="submission" date="2020-08" db="EMBL/GenBank/DDBJ databases">
        <title>Genomic Encyclopedia of Type Strains, Phase IV (KMG-IV): sequencing the most valuable type-strain genomes for metagenomic binning, comparative biology and taxonomic classification.</title>
        <authorList>
            <person name="Goeker M."/>
        </authorList>
    </citation>
    <scope>NUCLEOTIDE SEQUENCE [LARGE SCALE GENOMIC DNA]</scope>
    <source>
        <strain evidence="8 9">DSM 17245</strain>
    </source>
</reference>
<keyword evidence="2 4" id="KW-0808">Transferase</keyword>
<dbReference type="Proteomes" id="UP000522163">
    <property type="component" value="Unassembled WGS sequence"/>
</dbReference>
<dbReference type="InterPro" id="IPR030390">
    <property type="entry name" value="MeTrfase_TrmA_AS"/>
</dbReference>
<evidence type="ECO:0000256" key="6">
    <source>
        <dbReference type="SAM" id="MobiDB-lite"/>
    </source>
</evidence>
<feature type="binding site" evidence="4">
    <location>
        <position position="384"/>
    </location>
    <ligand>
        <name>S-adenosyl-L-methionine</name>
        <dbReference type="ChEBI" id="CHEBI:59789"/>
    </ligand>
</feature>
<dbReference type="InterPro" id="IPR029063">
    <property type="entry name" value="SAM-dependent_MTases_sf"/>
</dbReference>
<dbReference type="PANTHER" id="PTHR11061">
    <property type="entry name" value="RNA M5U METHYLTRANSFERASE"/>
    <property type="match status" value="1"/>
</dbReference>
<dbReference type="PROSITE" id="PS50926">
    <property type="entry name" value="TRAM"/>
    <property type="match status" value="1"/>
</dbReference>
<dbReference type="SUPFAM" id="SSF53335">
    <property type="entry name" value="S-adenosyl-L-methionine-dependent methyltransferases"/>
    <property type="match status" value="1"/>
</dbReference>
<dbReference type="PANTHER" id="PTHR11061:SF30">
    <property type="entry name" value="TRNA (URACIL(54)-C(5))-METHYLTRANSFERASE"/>
    <property type="match status" value="1"/>
</dbReference>